<dbReference type="GO" id="GO:0043190">
    <property type="term" value="C:ATP-binding cassette (ABC) transporter complex"/>
    <property type="evidence" value="ECO:0007669"/>
    <property type="project" value="InterPro"/>
</dbReference>
<dbReference type="EMBL" id="PENI01000021">
    <property type="protein sequence ID" value="RMB82658.1"/>
    <property type="molecule type" value="Genomic_DNA"/>
</dbReference>
<feature type="chain" id="PRO_5018224817" evidence="4">
    <location>
        <begin position="27"/>
        <end position="518"/>
    </location>
</feature>
<dbReference type="Gene3D" id="3.90.76.10">
    <property type="entry name" value="Dipeptide-binding Protein, Domain 1"/>
    <property type="match status" value="1"/>
</dbReference>
<dbReference type="InterPro" id="IPR039424">
    <property type="entry name" value="SBP_5"/>
</dbReference>
<evidence type="ECO:0000256" key="4">
    <source>
        <dbReference type="SAM" id="SignalP"/>
    </source>
</evidence>
<comment type="caution">
    <text evidence="6">The sequence shown here is derived from an EMBL/GenBank/DDBJ whole genome shotgun (WGS) entry which is preliminary data.</text>
</comment>
<sequence length="518" mass="55454">MHIHARRRRTAAAVLALAVLTTGAAACDSSATKSSGAEGSGGTLVFARTSRGVTDLNPTADELATNNAYTLDKIFEPLVELQKNGDIKPLLAKSYKVADDGRSWTFTLRDGVTFSDGSALDSADVVYTLERHLEHGGALPLSAPITAVTASDARTVVVRLSRPYAPLLADLATFANVILPKDLDGRTEKEFFNNPVGTGPFTLSSWDRTTGEITLAANKTYWQGEPAVDKVEFTVVDDDNQLLQQLQAGQVDVIDSVPAANVAQLRANPDVKVTVSDSWQQGLLAFNTADGAFKDVHLRRAVAAALDRKAIAKATTYDTAAPATTFLPSSIRFSAQDTKILGYDPATARAELAKSQHSGGLSTTLIVENSATSQTQQAQVVQAALAKIGVKVKIETLDSTTFWTRFGKRDYDLAVTWAISDTGDPSNLVNWQLLPDAADSYHTGYHNSEVTKLAAQGVAATDDTKRAEIYAQIQQIAADDVPTVPLTYIPTITATRSDVHGLVVLPNGTTRLRDVTRK</sequence>
<dbReference type="Gene3D" id="3.40.190.10">
    <property type="entry name" value="Periplasmic binding protein-like II"/>
    <property type="match status" value="1"/>
</dbReference>
<dbReference type="GO" id="GO:0015833">
    <property type="term" value="P:peptide transport"/>
    <property type="evidence" value="ECO:0007669"/>
    <property type="project" value="TreeGrafter"/>
</dbReference>
<reference evidence="6 7" key="1">
    <citation type="submission" date="2017-11" db="EMBL/GenBank/DDBJ databases">
        <title>Draft genome of actinobacteria isolated from guarana (Paullinia cupana (Mart.) Ducke.</title>
        <authorList>
            <person name="Siqueira K.A."/>
            <person name="Liotti R.G."/>
            <person name="Mendes T.A.O."/>
            <person name="Soares M.A."/>
        </authorList>
    </citation>
    <scope>NUCLEOTIDE SEQUENCE [LARGE SCALE GENOMIC DNA]</scope>
    <source>
        <strain evidence="6 7">193</strain>
    </source>
</reference>
<proteinExistence type="inferred from homology"/>
<dbReference type="RefSeq" id="WP_121892573.1">
    <property type="nucleotide sequence ID" value="NZ_PENI01000021.1"/>
</dbReference>
<gene>
    <name evidence="6" type="ORF">CTZ28_28320</name>
</gene>
<dbReference type="CDD" id="cd00995">
    <property type="entry name" value="PBP2_NikA_DppA_OppA_like"/>
    <property type="match status" value="1"/>
</dbReference>
<dbReference type="OrthoDB" id="5240629at2"/>
<comment type="similarity">
    <text evidence="1">Belongs to the bacterial solute-binding protein 5 family.</text>
</comment>
<evidence type="ECO:0000313" key="6">
    <source>
        <dbReference type="EMBL" id="RMB82658.1"/>
    </source>
</evidence>
<evidence type="ECO:0000259" key="5">
    <source>
        <dbReference type="Pfam" id="PF00496"/>
    </source>
</evidence>
<dbReference type="AlphaFoldDB" id="A0A3M0I2I7"/>
<evidence type="ECO:0000313" key="7">
    <source>
        <dbReference type="Proteomes" id="UP000270471"/>
    </source>
</evidence>
<evidence type="ECO:0000256" key="2">
    <source>
        <dbReference type="ARBA" id="ARBA00022448"/>
    </source>
</evidence>
<dbReference type="PANTHER" id="PTHR30290">
    <property type="entry name" value="PERIPLASMIC BINDING COMPONENT OF ABC TRANSPORTER"/>
    <property type="match status" value="1"/>
</dbReference>
<evidence type="ECO:0000256" key="3">
    <source>
        <dbReference type="ARBA" id="ARBA00022729"/>
    </source>
</evidence>
<feature type="signal peptide" evidence="4">
    <location>
        <begin position="1"/>
        <end position="26"/>
    </location>
</feature>
<dbReference type="Pfam" id="PF00496">
    <property type="entry name" value="SBP_bac_5"/>
    <property type="match status" value="1"/>
</dbReference>
<dbReference type="PROSITE" id="PS51257">
    <property type="entry name" value="PROKAR_LIPOPROTEIN"/>
    <property type="match status" value="1"/>
</dbReference>
<evidence type="ECO:0000256" key="1">
    <source>
        <dbReference type="ARBA" id="ARBA00005695"/>
    </source>
</evidence>
<dbReference type="Gene3D" id="3.10.105.10">
    <property type="entry name" value="Dipeptide-binding Protein, Domain 3"/>
    <property type="match status" value="1"/>
</dbReference>
<dbReference type="SUPFAM" id="SSF53850">
    <property type="entry name" value="Periplasmic binding protein-like II"/>
    <property type="match status" value="1"/>
</dbReference>
<protein>
    <submittedName>
        <fullName evidence="6">Peptide ABC transporter substrate-binding protein</fullName>
    </submittedName>
</protein>
<keyword evidence="7" id="KW-1185">Reference proteome</keyword>
<dbReference type="GO" id="GO:0042597">
    <property type="term" value="C:periplasmic space"/>
    <property type="evidence" value="ECO:0007669"/>
    <property type="project" value="UniProtKB-ARBA"/>
</dbReference>
<name>A0A3M0I2I7_9ACTN</name>
<dbReference type="PANTHER" id="PTHR30290:SF9">
    <property type="entry name" value="OLIGOPEPTIDE-BINDING PROTEIN APPA"/>
    <property type="match status" value="1"/>
</dbReference>
<dbReference type="InterPro" id="IPR030678">
    <property type="entry name" value="Peptide/Ni-bd"/>
</dbReference>
<feature type="domain" description="Solute-binding protein family 5" evidence="5">
    <location>
        <begin position="87"/>
        <end position="435"/>
    </location>
</feature>
<dbReference type="InterPro" id="IPR000914">
    <property type="entry name" value="SBP_5_dom"/>
</dbReference>
<accession>A0A3M0I2I7</accession>
<dbReference type="PIRSF" id="PIRSF002741">
    <property type="entry name" value="MppA"/>
    <property type="match status" value="1"/>
</dbReference>
<dbReference type="Proteomes" id="UP000270471">
    <property type="component" value="Unassembled WGS sequence"/>
</dbReference>
<keyword evidence="2" id="KW-0813">Transport</keyword>
<keyword evidence="3 4" id="KW-0732">Signal</keyword>
<organism evidence="6 7">
    <name type="scientific">Streptomyces shenzhenensis</name>
    <dbReference type="NCBI Taxonomy" id="943815"/>
    <lineage>
        <taxon>Bacteria</taxon>
        <taxon>Bacillati</taxon>
        <taxon>Actinomycetota</taxon>
        <taxon>Actinomycetes</taxon>
        <taxon>Kitasatosporales</taxon>
        <taxon>Streptomycetaceae</taxon>
        <taxon>Streptomyces</taxon>
    </lineage>
</organism>
<dbReference type="GO" id="GO:1904680">
    <property type="term" value="F:peptide transmembrane transporter activity"/>
    <property type="evidence" value="ECO:0007669"/>
    <property type="project" value="TreeGrafter"/>
</dbReference>